<comment type="caution">
    <text evidence="1">The sequence shown here is derived from an EMBL/GenBank/DDBJ whole genome shotgun (WGS) entry which is preliminary data.</text>
</comment>
<gene>
    <name evidence="1" type="ORF">DFH08DRAFT_977103</name>
</gene>
<organism evidence="1 2">
    <name type="scientific">Mycena albidolilacea</name>
    <dbReference type="NCBI Taxonomy" id="1033008"/>
    <lineage>
        <taxon>Eukaryota</taxon>
        <taxon>Fungi</taxon>
        <taxon>Dikarya</taxon>
        <taxon>Basidiomycota</taxon>
        <taxon>Agaricomycotina</taxon>
        <taxon>Agaricomycetes</taxon>
        <taxon>Agaricomycetidae</taxon>
        <taxon>Agaricales</taxon>
        <taxon>Marasmiineae</taxon>
        <taxon>Mycenaceae</taxon>
        <taxon>Mycena</taxon>
    </lineage>
</organism>
<name>A0AAD6Z1Q7_9AGAR</name>
<sequence>MAHLLAYQRAHPEYLENHLNRVYGAGTPYYKDFSTFNHTGVAKGWGAQTEINGCTYRQGRIIEPSAVTCPFSTTTVYMDYQQFPEF</sequence>
<dbReference type="Pfam" id="PF16155">
    <property type="entry name" value="PnbB"/>
    <property type="match status" value="1"/>
</dbReference>
<evidence type="ECO:0000313" key="2">
    <source>
        <dbReference type="Proteomes" id="UP001218218"/>
    </source>
</evidence>
<dbReference type="Proteomes" id="UP001218218">
    <property type="component" value="Unassembled WGS sequence"/>
</dbReference>
<evidence type="ECO:0000313" key="1">
    <source>
        <dbReference type="EMBL" id="KAJ7303411.1"/>
    </source>
</evidence>
<proteinExistence type="predicted"/>
<protein>
    <submittedName>
        <fullName evidence="1">Uncharacterized protein</fullName>
    </submittedName>
</protein>
<dbReference type="AlphaFoldDB" id="A0AAD6Z1Q7"/>
<accession>A0AAD6Z1Q7</accession>
<dbReference type="InterPro" id="IPR032345">
    <property type="entry name" value="PnbB"/>
</dbReference>
<keyword evidence="2" id="KW-1185">Reference proteome</keyword>
<reference evidence="1" key="1">
    <citation type="submission" date="2023-03" db="EMBL/GenBank/DDBJ databases">
        <title>Massive genome expansion in bonnet fungi (Mycena s.s.) driven by repeated elements and novel gene families across ecological guilds.</title>
        <authorList>
            <consortium name="Lawrence Berkeley National Laboratory"/>
            <person name="Harder C.B."/>
            <person name="Miyauchi S."/>
            <person name="Viragh M."/>
            <person name="Kuo A."/>
            <person name="Thoen E."/>
            <person name="Andreopoulos B."/>
            <person name="Lu D."/>
            <person name="Skrede I."/>
            <person name="Drula E."/>
            <person name="Henrissat B."/>
            <person name="Morin E."/>
            <person name="Kohler A."/>
            <person name="Barry K."/>
            <person name="LaButti K."/>
            <person name="Morin E."/>
            <person name="Salamov A."/>
            <person name="Lipzen A."/>
            <person name="Mereny Z."/>
            <person name="Hegedus B."/>
            <person name="Baldrian P."/>
            <person name="Stursova M."/>
            <person name="Weitz H."/>
            <person name="Taylor A."/>
            <person name="Grigoriev I.V."/>
            <person name="Nagy L.G."/>
            <person name="Martin F."/>
            <person name="Kauserud H."/>
        </authorList>
    </citation>
    <scope>NUCLEOTIDE SEQUENCE</scope>
    <source>
        <strain evidence="1">CBHHK002</strain>
    </source>
</reference>
<dbReference type="EMBL" id="JARIHO010000106">
    <property type="protein sequence ID" value="KAJ7303411.1"/>
    <property type="molecule type" value="Genomic_DNA"/>
</dbReference>